<protein>
    <recommendedName>
        <fullName evidence="3">Zinc finger PHD-type domain-containing protein</fullName>
    </recommendedName>
</protein>
<feature type="compositionally biased region" description="Basic and acidic residues" evidence="1">
    <location>
        <begin position="124"/>
        <end position="135"/>
    </location>
</feature>
<dbReference type="SUPFAM" id="SSF57903">
    <property type="entry name" value="FYVE/PHD zinc finger"/>
    <property type="match status" value="1"/>
</dbReference>
<gene>
    <name evidence="2" type="ORF">g.96254</name>
</gene>
<feature type="non-terminal residue" evidence="2">
    <location>
        <position position="1"/>
    </location>
</feature>
<name>A0A146MFG3_LYGHE</name>
<dbReference type="AlphaFoldDB" id="A0A146MFG3"/>
<feature type="compositionally biased region" description="Acidic residues" evidence="1">
    <location>
        <begin position="138"/>
        <end position="147"/>
    </location>
</feature>
<feature type="non-terminal residue" evidence="2">
    <location>
        <position position="193"/>
    </location>
</feature>
<feature type="region of interest" description="Disordered" evidence="1">
    <location>
        <begin position="1"/>
        <end position="148"/>
    </location>
</feature>
<dbReference type="InterPro" id="IPR011011">
    <property type="entry name" value="Znf_FYVE_PHD"/>
</dbReference>
<dbReference type="EMBL" id="GDHC01000098">
    <property type="protein sequence ID" value="JAQ18531.1"/>
    <property type="molecule type" value="Transcribed_RNA"/>
</dbReference>
<feature type="compositionally biased region" description="Polar residues" evidence="1">
    <location>
        <begin position="1"/>
        <end position="12"/>
    </location>
</feature>
<organism evidence="2">
    <name type="scientific">Lygus hesperus</name>
    <name type="common">Western plant bug</name>
    <dbReference type="NCBI Taxonomy" id="30085"/>
    <lineage>
        <taxon>Eukaryota</taxon>
        <taxon>Metazoa</taxon>
        <taxon>Ecdysozoa</taxon>
        <taxon>Arthropoda</taxon>
        <taxon>Hexapoda</taxon>
        <taxon>Insecta</taxon>
        <taxon>Pterygota</taxon>
        <taxon>Neoptera</taxon>
        <taxon>Paraneoptera</taxon>
        <taxon>Hemiptera</taxon>
        <taxon>Heteroptera</taxon>
        <taxon>Panheteroptera</taxon>
        <taxon>Cimicomorpha</taxon>
        <taxon>Miridae</taxon>
        <taxon>Mirini</taxon>
        <taxon>Lygus</taxon>
    </lineage>
</organism>
<evidence type="ECO:0000256" key="1">
    <source>
        <dbReference type="SAM" id="MobiDB-lite"/>
    </source>
</evidence>
<dbReference type="CDD" id="cd15517">
    <property type="entry name" value="PHD_TCF19_like"/>
    <property type="match status" value="1"/>
</dbReference>
<evidence type="ECO:0000313" key="2">
    <source>
        <dbReference type="EMBL" id="JAQ18531.1"/>
    </source>
</evidence>
<proteinExistence type="predicted"/>
<accession>A0A146MFG3</accession>
<feature type="compositionally biased region" description="Basic residues" evidence="1">
    <location>
        <begin position="97"/>
        <end position="123"/>
    </location>
</feature>
<feature type="compositionally biased region" description="Basic residues" evidence="1">
    <location>
        <begin position="49"/>
        <end position="59"/>
    </location>
</feature>
<evidence type="ECO:0008006" key="3">
    <source>
        <dbReference type="Google" id="ProtNLM"/>
    </source>
</evidence>
<feature type="compositionally biased region" description="Polar residues" evidence="1">
    <location>
        <begin position="23"/>
        <end position="39"/>
    </location>
</feature>
<reference evidence="2" key="1">
    <citation type="journal article" date="2016" name="Gigascience">
        <title>De novo construction of an expanded transcriptome assembly for the western tarnished plant bug, Lygus hesperus.</title>
        <authorList>
            <person name="Tassone E.E."/>
            <person name="Geib S.M."/>
            <person name="Hall B."/>
            <person name="Fabrick J.A."/>
            <person name="Brent C.S."/>
            <person name="Hull J.J."/>
        </authorList>
    </citation>
    <scope>NUCLEOTIDE SEQUENCE</scope>
</reference>
<sequence>PSTPHAPSTSYAWSPLRPDETPLASQISETAIEGTSNISPFDVAPVPQIRKRTTTRGRKAAGASLITGTPYRTELTKSLDRSSLTKKRLMPTTKGRGVARGRGRGAKTKGPQKKVAQPKKPSRHSSDSSDSREPPLQDTDDDMDVDDVAPVSDDANCIFCDLSFSQDTRGELWVQCIMCSMWAHNECAGAEQA</sequence>